<organism evidence="1 2">
    <name type="scientific">Kwoniella shandongensis</name>
    <dbReference type="NCBI Taxonomy" id="1734106"/>
    <lineage>
        <taxon>Eukaryota</taxon>
        <taxon>Fungi</taxon>
        <taxon>Dikarya</taxon>
        <taxon>Basidiomycota</taxon>
        <taxon>Agaricomycotina</taxon>
        <taxon>Tremellomycetes</taxon>
        <taxon>Tremellales</taxon>
        <taxon>Cryptococcaceae</taxon>
        <taxon>Kwoniella</taxon>
    </lineage>
</organism>
<reference evidence="1" key="1">
    <citation type="submission" date="2017-08" db="EMBL/GenBank/DDBJ databases">
        <authorList>
            <person name="Cuomo C."/>
            <person name="Billmyre B."/>
            <person name="Heitman J."/>
        </authorList>
    </citation>
    <scope>NUCLEOTIDE SEQUENCE</scope>
    <source>
        <strain evidence="1">CBS 12478</strain>
    </source>
</reference>
<gene>
    <name evidence="1" type="ORF">CI109_107088</name>
</gene>
<dbReference type="Proteomes" id="UP000322225">
    <property type="component" value="Chromosome 14"/>
</dbReference>
<dbReference type="PANTHER" id="PTHR34144">
    <property type="entry name" value="CHROMOSOME 8, WHOLE GENOME SHOTGUN SEQUENCE"/>
    <property type="match status" value="1"/>
</dbReference>
<dbReference type="AlphaFoldDB" id="A0AAJ8MYX7"/>
<dbReference type="EMBL" id="CP144064">
    <property type="protein sequence ID" value="WWD22595.1"/>
    <property type="molecule type" value="Genomic_DNA"/>
</dbReference>
<name>A0AAJ8MYX7_9TREE</name>
<evidence type="ECO:0000313" key="2">
    <source>
        <dbReference type="Proteomes" id="UP000322225"/>
    </source>
</evidence>
<dbReference type="InterPro" id="IPR021047">
    <property type="entry name" value="Mannosyltransferase_CMT1"/>
</dbReference>
<protein>
    <submittedName>
        <fullName evidence="1">Uncharacterized protein</fullName>
    </submittedName>
</protein>
<proteinExistence type="predicted"/>
<accession>A0AAJ8MYX7</accession>
<dbReference type="PANTHER" id="PTHR34144:SF7">
    <property type="entry name" value="EXPORT PROTEIN (CAP59), PUTATIVE (AFU_ORTHOLOGUE AFUA_7G05020)-RELATED"/>
    <property type="match status" value="1"/>
</dbReference>
<dbReference type="GeneID" id="43587671"/>
<dbReference type="KEGG" id="ksn:43587671"/>
<dbReference type="Pfam" id="PF11735">
    <property type="entry name" value="CAP59_mtransfer"/>
    <property type="match status" value="1"/>
</dbReference>
<evidence type="ECO:0000313" key="1">
    <source>
        <dbReference type="EMBL" id="WWD22595.1"/>
    </source>
</evidence>
<reference evidence="1" key="2">
    <citation type="submission" date="2024-01" db="EMBL/GenBank/DDBJ databases">
        <title>Comparative genomics of Cryptococcus and Kwoniella reveals pathogenesis evolution and contrasting modes of karyotype evolution via chromosome fusion or intercentromeric recombination.</title>
        <authorList>
            <person name="Coelho M.A."/>
            <person name="David-Palma M."/>
            <person name="Shea T."/>
            <person name="Bowers K."/>
            <person name="McGinley-Smith S."/>
            <person name="Mohammad A.W."/>
            <person name="Gnirke A."/>
            <person name="Yurkov A.M."/>
            <person name="Nowrousian M."/>
            <person name="Sun S."/>
            <person name="Cuomo C.A."/>
            <person name="Heitman J."/>
        </authorList>
    </citation>
    <scope>NUCLEOTIDE SEQUENCE</scope>
    <source>
        <strain evidence="1">CBS 12478</strain>
    </source>
</reference>
<dbReference type="RefSeq" id="XP_065824032.1">
    <property type="nucleotide sequence ID" value="XM_065967960.1"/>
</dbReference>
<sequence>MGVPHRILCEDDDNRWWPYPTSPERIQYLADARNRVLEPLQSDNATIRLPSYDSYTKIVFLNDIRFSFQSIVRLLATRLDGDASKPGEYDLACGMDFGAAGLYDTWVARDVCGTPMRAFWPFVKDELSVQRIMEEKPLEVATCWNGVVAFPSDTFPGSRQSPPIELPLKFRSSALDACDHSESFLFGYDLHRLYHSESRPPRIIMNPSVRVAYQENWFRWHNGVLRMPIIRWWLNLWSRGVPLVFVNWLWEAGSTRRDHCTWSALQIGAPARCPKLPEARQRGWGASG</sequence>
<keyword evidence="2" id="KW-1185">Reference proteome</keyword>